<evidence type="ECO:0000259" key="7">
    <source>
        <dbReference type="PROSITE" id="PS51039"/>
    </source>
</evidence>
<evidence type="ECO:0000256" key="2">
    <source>
        <dbReference type="ARBA" id="ARBA00022771"/>
    </source>
</evidence>
<dbReference type="Proteomes" id="UP000735302">
    <property type="component" value="Unassembled WGS sequence"/>
</dbReference>
<dbReference type="Pfam" id="PF01754">
    <property type="entry name" value="zf-A20"/>
    <property type="match status" value="1"/>
</dbReference>
<dbReference type="Gene3D" id="1.20.5.4770">
    <property type="match status" value="1"/>
</dbReference>
<dbReference type="PROSITE" id="PS51036">
    <property type="entry name" value="ZF_A20"/>
    <property type="match status" value="1"/>
</dbReference>
<feature type="compositionally biased region" description="Basic and acidic residues" evidence="5">
    <location>
        <begin position="361"/>
        <end position="370"/>
    </location>
</feature>
<dbReference type="GO" id="GO:0003677">
    <property type="term" value="F:DNA binding"/>
    <property type="evidence" value="ECO:0007669"/>
    <property type="project" value="InterPro"/>
</dbReference>
<feature type="region of interest" description="Disordered" evidence="5">
    <location>
        <begin position="37"/>
        <end position="145"/>
    </location>
</feature>
<dbReference type="AlphaFoldDB" id="A0AAV3ZRG3"/>
<feature type="domain" description="A20-type" evidence="6">
    <location>
        <begin position="6"/>
        <end position="38"/>
    </location>
</feature>
<dbReference type="GO" id="GO:0008270">
    <property type="term" value="F:zinc ion binding"/>
    <property type="evidence" value="ECO:0007669"/>
    <property type="project" value="UniProtKB-KW"/>
</dbReference>
<evidence type="ECO:0000313" key="8">
    <source>
        <dbReference type="EMBL" id="GFN97101.1"/>
    </source>
</evidence>
<dbReference type="InterPro" id="IPR002653">
    <property type="entry name" value="Znf_A20"/>
</dbReference>
<feature type="compositionally biased region" description="Low complexity" evidence="5">
    <location>
        <begin position="178"/>
        <end position="193"/>
    </location>
</feature>
<feature type="region of interest" description="Disordered" evidence="5">
    <location>
        <begin position="177"/>
        <end position="200"/>
    </location>
</feature>
<evidence type="ECO:0000256" key="1">
    <source>
        <dbReference type="ARBA" id="ARBA00022723"/>
    </source>
</evidence>
<accession>A0AAV3ZRG3</accession>
<evidence type="ECO:0000256" key="4">
    <source>
        <dbReference type="PROSITE-ProRule" id="PRU00449"/>
    </source>
</evidence>
<evidence type="ECO:0000259" key="6">
    <source>
        <dbReference type="PROSITE" id="PS51036"/>
    </source>
</evidence>
<feature type="domain" description="AN1-type" evidence="7">
    <location>
        <begin position="384"/>
        <end position="433"/>
    </location>
</feature>
<dbReference type="PANTHER" id="PTHR10634:SF67">
    <property type="entry name" value="AN1-TYPE ZINC FINGER PROTEIN 3"/>
    <property type="match status" value="1"/>
</dbReference>
<dbReference type="SMART" id="SM00154">
    <property type="entry name" value="ZnF_AN1"/>
    <property type="match status" value="1"/>
</dbReference>
<protein>
    <submittedName>
        <fullName evidence="8">An1-type Zinc finger protein 3</fullName>
    </submittedName>
</protein>
<feature type="compositionally biased region" description="Polar residues" evidence="5">
    <location>
        <begin position="37"/>
        <end position="47"/>
    </location>
</feature>
<feature type="compositionally biased region" description="Low complexity" evidence="5">
    <location>
        <begin position="98"/>
        <end position="127"/>
    </location>
</feature>
<evidence type="ECO:0000313" key="9">
    <source>
        <dbReference type="Proteomes" id="UP000735302"/>
    </source>
</evidence>
<keyword evidence="1" id="KW-0479">Metal-binding</keyword>
<comment type="caution">
    <text evidence="8">The sequence shown here is derived from an EMBL/GenBank/DDBJ whole genome shotgun (WGS) entry which is preliminary data.</text>
</comment>
<feature type="region of interest" description="Disordered" evidence="5">
    <location>
        <begin position="361"/>
        <end position="382"/>
    </location>
</feature>
<keyword evidence="2 4" id="KW-0863">Zinc-finger</keyword>
<feature type="compositionally biased region" description="Polar residues" evidence="5">
    <location>
        <begin position="55"/>
        <end position="68"/>
    </location>
</feature>
<gene>
    <name evidence="8" type="ORF">PoB_002360700</name>
</gene>
<dbReference type="InterPro" id="IPR035896">
    <property type="entry name" value="AN1-like_Znf"/>
</dbReference>
<evidence type="ECO:0000256" key="5">
    <source>
        <dbReference type="SAM" id="MobiDB-lite"/>
    </source>
</evidence>
<dbReference type="EMBL" id="BLXT01002730">
    <property type="protein sequence ID" value="GFN97101.1"/>
    <property type="molecule type" value="Genomic_DNA"/>
</dbReference>
<sequence>MEDSSNDTKPRCQCGFWGSSQTLGLCSVCYRKACRNQSQGSSLTPDANKSGVGSCHTQTQQNNCQGTKMDSRHFPSRSTTDNLPTPLSSPPGERASLSSPATAISDTSTTTPTTTSSSNTTTGATSSHLPNLMSPEAKGSAGGNDLPAPAAISIGAANNLVNKPQVTGEEQQQILPLISSSSDIDTRSSASSDLSYDPEHDTGLLCPSASDSCSSSLVSVANSTSSAILNHPPSVTSSSLSIASTEMMPVTFHASGPQPSSAKDEVQLQTFSADGSASTMQPQISNTVTTSRPKIATITASSISSNNAIGSSSQSKNAHCGDKTDKESSYKCKSSIASCSQPSEADNLGQPVSSLISFAERGTKRSRDEMEASSVKASPTLSPQKNRKRCFVCSCKLELAQRTIGKCRCDLVFCALHRLPELHDCEFNHKEDGRREAREKMIKPTRHLGPSYRREDNS</sequence>
<dbReference type="InterPro" id="IPR000058">
    <property type="entry name" value="Znf_AN1"/>
</dbReference>
<dbReference type="SMART" id="SM00259">
    <property type="entry name" value="ZnF_A20"/>
    <property type="match status" value="1"/>
</dbReference>
<feature type="compositionally biased region" description="Polar residues" evidence="5">
    <location>
        <begin position="76"/>
        <end position="86"/>
    </location>
</feature>
<feature type="region of interest" description="Disordered" evidence="5">
    <location>
        <begin position="436"/>
        <end position="458"/>
    </location>
</feature>
<keyword evidence="3" id="KW-0862">Zinc</keyword>
<organism evidence="8 9">
    <name type="scientific">Plakobranchus ocellatus</name>
    <dbReference type="NCBI Taxonomy" id="259542"/>
    <lineage>
        <taxon>Eukaryota</taxon>
        <taxon>Metazoa</taxon>
        <taxon>Spiralia</taxon>
        <taxon>Lophotrochozoa</taxon>
        <taxon>Mollusca</taxon>
        <taxon>Gastropoda</taxon>
        <taxon>Heterobranchia</taxon>
        <taxon>Euthyneura</taxon>
        <taxon>Panpulmonata</taxon>
        <taxon>Sacoglossa</taxon>
        <taxon>Placobranchoidea</taxon>
        <taxon>Plakobranchidae</taxon>
        <taxon>Plakobranchus</taxon>
    </lineage>
</organism>
<dbReference type="InterPro" id="IPR050652">
    <property type="entry name" value="AN1_A20_ZnFinger"/>
</dbReference>
<name>A0AAV3ZRG3_9GAST</name>
<keyword evidence="9" id="KW-1185">Reference proteome</keyword>
<dbReference type="SUPFAM" id="SSF118310">
    <property type="entry name" value="AN1-like Zinc finger"/>
    <property type="match status" value="1"/>
</dbReference>
<reference evidence="8 9" key="1">
    <citation type="journal article" date="2021" name="Elife">
        <title>Chloroplast acquisition without the gene transfer in kleptoplastic sea slugs, Plakobranchus ocellatus.</title>
        <authorList>
            <person name="Maeda T."/>
            <person name="Takahashi S."/>
            <person name="Yoshida T."/>
            <person name="Shimamura S."/>
            <person name="Takaki Y."/>
            <person name="Nagai Y."/>
            <person name="Toyoda A."/>
            <person name="Suzuki Y."/>
            <person name="Arimoto A."/>
            <person name="Ishii H."/>
            <person name="Satoh N."/>
            <person name="Nishiyama T."/>
            <person name="Hasebe M."/>
            <person name="Maruyama T."/>
            <person name="Minagawa J."/>
            <person name="Obokata J."/>
            <person name="Shigenobu S."/>
        </authorList>
    </citation>
    <scope>NUCLEOTIDE SEQUENCE [LARGE SCALE GENOMIC DNA]</scope>
</reference>
<dbReference type="PANTHER" id="PTHR10634">
    <property type="entry name" value="AN1-TYPE ZINC FINGER PROTEIN"/>
    <property type="match status" value="1"/>
</dbReference>
<evidence type="ECO:0000256" key="3">
    <source>
        <dbReference type="ARBA" id="ARBA00022833"/>
    </source>
</evidence>
<dbReference type="Gene3D" id="4.10.1110.10">
    <property type="entry name" value="AN1-like Zinc finger"/>
    <property type="match status" value="1"/>
</dbReference>
<proteinExistence type="predicted"/>
<dbReference type="SUPFAM" id="SSF57716">
    <property type="entry name" value="Glucocorticoid receptor-like (DNA-binding domain)"/>
    <property type="match status" value="1"/>
</dbReference>
<feature type="region of interest" description="Disordered" evidence="5">
    <location>
        <begin position="273"/>
        <end position="292"/>
    </location>
</feature>
<feature type="compositionally biased region" description="Low complexity" evidence="5">
    <location>
        <begin position="306"/>
        <end position="315"/>
    </location>
</feature>
<feature type="region of interest" description="Disordered" evidence="5">
    <location>
        <begin position="306"/>
        <end position="325"/>
    </location>
</feature>
<dbReference type="PROSITE" id="PS51039">
    <property type="entry name" value="ZF_AN1"/>
    <property type="match status" value="1"/>
</dbReference>